<dbReference type="Pfam" id="PF16949">
    <property type="entry name" value="ABC_tran_2"/>
    <property type="match status" value="1"/>
</dbReference>
<name>A0A921GHG4_9ACTN</name>
<feature type="transmembrane region" description="Helical" evidence="1">
    <location>
        <begin position="535"/>
        <end position="559"/>
    </location>
</feature>
<organism evidence="2 3">
    <name type="scientific">Thermophilibacter provencensis</name>
    <dbReference type="NCBI Taxonomy" id="1852386"/>
    <lineage>
        <taxon>Bacteria</taxon>
        <taxon>Bacillati</taxon>
        <taxon>Actinomycetota</taxon>
        <taxon>Coriobacteriia</taxon>
        <taxon>Coriobacteriales</taxon>
        <taxon>Atopobiaceae</taxon>
        <taxon>Thermophilibacter</taxon>
    </lineage>
</organism>
<feature type="transmembrane region" description="Helical" evidence="1">
    <location>
        <begin position="351"/>
        <end position="373"/>
    </location>
</feature>
<dbReference type="Proteomes" id="UP000697330">
    <property type="component" value="Unassembled WGS sequence"/>
</dbReference>
<gene>
    <name evidence="2" type="ORF">K8U72_11050</name>
</gene>
<feature type="transmembrane region" description="Helical" evidence="1">
    <location>
        <begin position="207"/>
        <end position="230"/>
    </location>
</feature>
<comment type="caution">
    <text evidence="2">The sequence shown here is derived from an EMBL/GenBank/DDBJ whole genome shotgun (WGS) entry which is preliminary data.</text>
</comment>
<dbReference type="InterPro" id="IPR031599">
    <property type="entry name" value="ABC_tran_2"/>
</dbReference>
<feature type="transmembrane region" description="Helical" evidence="1">
    <location>
        <begin position="488"/>
        <end position="514"/>
    </location>
</feature>
<feature type="transmembrane region" description="Helical" evidence="1">
    <location>
        <begin position="149"/>
        <end position="169"/>
    </location>
</feature>
<evidence type="ECO:0000313" key="3">
    <source>
        <dbReference type="Proteomes" id="UP000697330"/>
    </source>
</evidence>
<reference evidence="2" key="2">
    <citation type="submission" date="2021-09" db="EMBL/GenBank/DDBJ databases">
        <authorList>
            <person name="Gilroy R."/>
        </authorList>
    </citation>
    <scope>NUCLEOTIDE SEQUENCE</scope>
    <source>
        <strain evidence="2">CHK124-7917</strain>
    </source>
</reference>
<feature type="transmembrane region" description="Helical" evidence="1">
    <location>
        <begin position="175"/>
        <end position="195"/>
    </location>
</feature>
<feature type="transmembrane region" description="Helical" evidence="1">
    <location>
        <begin position="565"/>
        <end position="587"/>
    </location>
</feature>
<reference evidence="2" key="1">
    <citation type="journal article" date="2021" name="PeerJ">
        <title>Extensive microbial diversity within the chicken gut microbiome revealed by metagenomics and culture.</title>
        <authorList>
            <person name="Gilroy R."/>
            <person name="Ravi A."/>
            <person name="Getino M."/>
            <person name="Pursley I."/>
            <person name="Horton D.L."/>
            <person name="Alikhan N.F."/>
            <person name="Baker D."/>
            <person name="Gharbi K."/>
            <person name="Hall N."/>
            <person name="Watson M."/>
            <person name="Adriaenssens E.M."/>
            <person name="Foster-Nyarko E."/>
            <person name="Jarju S."/>
            <person name="Secka A."/>
            <person name="Antonio M."/>
            <person name="Oren A."/>
            <person name="Chaudhuri R.R."/>
            <person name="La Ragione R."/>
            <person name="Hildebrand F."/>
            <person name="Pallen M.J."/>
        </authorList>
    </citation>
    <scope>NUCLEOTIDE SEQUENCE</scope>
    <source>
        <strain evidence="2">CHK124-7917</strain>
    </source>
</reference>
<feature type="transmembrane region" description="Helical" evidence="1">
    <location>
        <begin position="276"/>
        <end position="297"/>
    </location>
</feature>
<protein>
    <recommendedName>
        <fullName evidence="4">ABC-2 type transport system permease protein</fullName>
    </recommendedName>
</protein>
<feature type="transmembrane region" description="Helical" evidence="1">
    <location>
        <begin position="409"/>
        <end position="431"/>
    </location>
</feature>
<proteinExistence type="predicted"/>
<evidence type="ECO:0008006" key="4">
    <source>
        <dbReference type="Google" id="ProtNLM"/>
    </source>
</evidence>
<keyword evidence="1" id="KW-0812">Transmembrane</keyword>
<feature type="transmembrane region" description="Helical" evidence="1">
    <location>
        <begin position="59"/>
        <end position="80"/>
    </location>
</feature>
<dbReference type="AlphaFoldDB" id="A0A921GHG4"/>
<feature type="transmembrane region" description="Helical" evidence="1">
    <location>
        <begin position="119"/>
        <end position="137"/>
    </location>
</feature>
<keyword evidence="1" id="KW-0472">Membrane</keyword>
<evidence type="ECO:0000313" key="2">
    <source>
        <dbReference type="EMBL" id="HJF46295.1"/>
    </source>
</evidence>
<feature type="transmembrane region" description="Helical" evidence="1">
    <location>
        <begin position="452"/>
        <end position="482"/>
    </location>
</feature>
<keyword evidence="1" id="KW-1133">Transmembrane helix</keyword>
<dbReference type="RefSeq" id="WP_273446925.1">
    <property type="nucleotide sequence ID" value="NZ_CALUGK010000006.1"/>
</dbReference>
<feature type="transmembrane region" description="Helical" evidence="1">
    <location>
        <begin position="87"/>
        <end position="107"/>
    </location>
</feature>
<accession>A0A921GHG4</accession>
<evidence type="ECO:0000256" key="1">
    <source>
        <dbReference type="SAM" id="Phobius"/>
    </source>
</evidence>
<sequence>MARAATAAQGFSWRQFRVMLRVIMRGEQHLDSTGMGIGGDEGSARKGFWGGLGSGVRKVAMGFLFLLLAAVFFMMGYMMGEVGVTPYVALSLCVVCLVGLTVLTGLYQAVNVLYFVRDLGYYLTLPISATTVMWAKLAHFLGMSLLGDLIILPVGLGCLFAVGAAPVTWVVMTVAFLLSAVAVNLALVIICVPIMRFSRLAHDKDRFSRVFGALIIVFALAVGVGSQFAFQGDGLASLASGSERLLSGGAPAVVMGVLCPPSLFARAAIEGDAPGVAGALLAMLASVAVYALVLSALARRWYFEGVQALQGAGGKRGRRVEGAELARATRTRGALVANLSRDWKTMARVPVFFNQFVLSSLLMPLYFVVIMVASGVVGFSQASDAGIEPMAVLGMARELTALLTFDNPALAWCAVGVLVFGLFLGFSSYSFTMGVSRDGEDFFFMRGLPMDWSAYLASKFVVPFALSTVPMLVLIVVALVVLGVPAAAGLYLIGVYLGATIALGLLSLGLGALFPRLTWDNEAQLVKGGGATLMVFAGLIVGAAVMALPALTLLGAVLWGVLAVPVALCSALAIFVVECAALAWWVLGPCARSLSRRER</sequence>
<dbReference type="EMBL" id="DYWQ01000167">
    <property type="protein sequence ID" value="HJF46295.1"/>
    <property type="molecule type" value="Genomic_DNA"/>
</dbReference>